<evidence type="ECO:0000259" key="4">
    <source>
        <dbReference type="Pfam" id="PF16041"/>
    </source>
</evidence>
<name>A0ABP1RR39_9HEXA</name>
<sequence>MANSYGSSTFARPPGIPSYQYQYQSPDGTPRQWKGPMRVCKFCALAIVLPSLLVSIPLLMRFVIYGSSSYIIHPSDMRILDQRISTTWCQEETVRMNASFTAYVTNGKPSVFDTPTTLTVDQHMRIPDDQKEYWGLYLLPGSTFRIRTCARHKGGTLLIIRGNNHMKYCAYVGEADSAGNSDQVSSSTSVEVNARFRNGQGKPIITSSKEAGNRQNDLTILSKIKNYIQAHPNSRDKIQKTLEDWMLLNSSSIEQNKIPVTVTTTEESDPTTESPSTPSSLEHGVLHRSRRTVDVRPDTESGENGAFEDNSILEDEEIQKNMSVVDLKPFQTPDSIWKEQHNQHSGVLNDTLDPNDGSQSESESSFSSSEEALLKCKGVIASFTIPQEDDCTNKGSYEDLMLTKNLPGLDTNVYEFSVVEGDYYYFIFGSENEKYTNSIRAKFELQKMEYKLPEPVENCTDVLECQISFGFASSEKVVIKVPQPPPTNHSNLVYVVETECKPRAHLYLIFVILVPLVILLFAFQ</sequence>
<feature type="compositionally biased region" description="Low complexity" evidence="1">
    <location>
        <begin position="358"/>
        <end position="367"/>
    </location>
</feature>
<dbReference type="PANTHER" id="PTHR39077:SF1">
    <property type="entry name" value="E3 UBIQUITIN-PROTEIN LIGASE APD1-4 MIDDLE DOMAIN-CONTAINING PROTEIN"/>
    <property type="match status" value="1"/>
</dbReference>
<dbReference type="PANTHER" id="PTHR39077">
    <property type="entry name" value="DUF4793 DOMAIN-CONTAINING PROTEIN"/>
    <property type="match status" value="1"/>
</dbReference>
<dbReference type="Proteomes" id="UP001642540">
    <property type="component" value="Unassembled WGS sequence"/>
</dbReference>
<gene>
    <name evidence="5" type="ORF">ODALV1_LOCUS25169</name>
</gene>
<evidence type="ECO:0000313" key="5">
    <source>
        <dbReference type="EMBL" id="CAL8133667.1"/>
    </source>
</evidence>
<feature type="domain" description="E3 ubiquitin-protein ligase APD1-4 N-terminal" evidence="3">
    <location>
        <begin position="97"/>
        <end position="165"/>
    </location>
</feature>
<feature type="region of interest" description="Disordered" evidence="1">
    <location>
        <begin position="258"/>
        <end position="314"/>
    </location>
</feature>
<feature type="domain" description="E3 ubiquitin-protein ligase APD1-4 middle" evidence="4">
    <location>
        <begin position="415"/>
        <end position="521"/>
    </location>
</feature>
<comment type="caution">
    <text evidence="5">The sequence shown here is derived from an EMBL/GenBank/DDBJ whole genome shotgun (WGS) entry which is preliminary data.</text>
</comment>
<keyword evidence="6" id="KW-1185">Reference proteome</keyword>
<feature type="compositionally biased region" description="Low complexity" evidence="1">
    <location>
        <begin position="259"/>
        <end position="280"/>
    </location>
</feature>
<evidence type="ECO:0008006" key="7">
    <source>
        <dbReference type="Google" id="ProtNLM"/>
    </source>
</evidence>
<dbReference type="Pfam" id="PF16040">
    <property type="entry name" value="APD1-4_N"/>
    <property type="match status" value="1"/>
</dbReference>
<evidence type="ECO:0000256" key="1">
    <source>
        <dbReference type="SAM" id="MobiDB-lite"/>
    </source>
</evidence>
<proteinExistence type="predicted"/>
<evidence type="ECO:0000256" key="2">
    <source>
        <dbReference type="SAM" id="Phobius"/>
    </source>
</evidence>
<organism evidence="5 6">
    <name type="scientific">Orchesella dallaii</name>
    <dbReference type="NCBI Taxonomy" id="48710"/>
    <lineage>
        <taxon>Eukaryota</taxon>
        <taxon>Metazoa</taxon>
        <taxon>Ecdysozoa</taxon>
        <taxon>Arthropoda</taxon>
        <taxon>Hexapoda</taxon>
        <taxon>Collembola</taxon>
        <taxon>Entomobryomorpha</taxon>
        <taxon>Entomobryoidea</taxon>
        <taxon>Orchesellidae</taxon>
        <taxon>Orchesellinae</taxon>
        <taxon>Orchesella</taxon>
    </lineage>
</organism>
<evidence type="ECO:0000313" key="6">
    <source>
        <dbReference type="Proteomes" id="UP001642540"/>
    </source>
</evidence>
<dbReference type="InterPro" id="IPR032010">
    <property type="entry name" value="APD1-4_M"/>
</dbReference>
<feature type="region of interest" description="Disordered" evidence="1">
    <location>
        <begin position="346"/>
        <end position="367"/>
    </location>
</feature>
<feature type="transmembrane region" description="Helical" evidence="2">
    <location>
        <begin position="42"/>
        <end position="64"/>
    </location>
</feature>
<protein>
    <recommendedName>
        <fullName evidence="7">E3 ubiquitin-protein ligase APD1-4 middle domain-containing protein</fullName>
    </recommendedName>
</protein>
<feature type="transmembrane region" description="Helical" evidence="2">
    <location>
        <begin position="504"/>
        <end position="523"/>
    </location>
</feature>
<accession>A0ABP1RR39</accession>
<reference evidence="5 6" key="1">
    <citation type="submission" date="2024-08" db="EMBL/GenBank/DDBJ databases">
        <authorList>
            <person name="Cucini C."/>
            <person name="Frati F."/>
        </authorList>
    </citation>
    <scope>NUCLEOTIDE SEQUENCE [LARGE SCALE GENOMIC DNA]</scope>
</reference>
<dbReference type="EMBL" id="CAXLJM020000101">
    <property type="protein sequence ID" value="CAL8133667.1"/>
    <property type="molecule type" value="Genomic_DNA"/>
</dbReference>
<keyword evidence="2" id="KW-1133">Transmembrane helix</keyword>
<keyword evidence="2" id="KW-0472">Membrane</keyword>
<dbReference type="Pfam" id="PF16041">
    <property type="entry name" value="APD1-4_M"/>
    <property type="match status" value="1"/>
</dbReference>
<keyword evidence="2" id="KW-0812">Transmembrane</keyword>
<dbReference type="InterPro" id="IPR032008">
    <property type="entry name" value="APD1-4_N"/>
</dbReference>
<evidence type="ECO:0000259" key="3">
    <source>
        <dbReference type="Pfam" id="PF16040"/>
    </source>
</evidence>